<evidence type="ECO:0000256" key="2">
    <source>
        <dbReference type="ARBA" id="ARBA00005189"/>
    </source>
</evidence>
<evidence type="ECO:0000256" key="4">
    <source>
        <dbReference type="ARBA" id="ARBA00022679"/>
    </source>
</evidence>
<dbReference type="GO" id="GO:0005789">
    <property type="term" value="C:endoplasmic reticulum membrane"/>
    <property type="evidence" value="ECO:0007669"/>
    <property type="project" value="UniProtKB-SubCell"/>
</dbReference>
<evidence type="ECO:0000256" key="1">
    <source>
        <dbReference type="ARBA" id="ARBA00004477"/>
    </source>
</evidence>
<evidence type="ECO:0000256" key="3">
    <source>
        <dbReference type="ARBA" id="ARBA00013244"/>
    </source>
</evidence>
<organism evidence="8 9">
    <name type="scientific">Fraxinus pennsylvanica</name>
    <dbReference type="NCBI Taxonomy" id="56036"/>
    <lineage>
        <taxon>Eukaryota</taxon>
        <taxon>Viridiplantae</taxon>
        <taxon>Streptophyta</taxon>
        <taxon>Embryophyta</taxon>
        <taxon>Tracheophyta</taxon>
        <taxon>Spermatophyta</taxon>
        <taxon>Magnoliopsida</taxon>
        <taxon>eudicotyledons</taxon>
        <taxon>Gunneridae</taxon>
        <taxon>Pentapetalae</taxon>
        <taxon>asterids</taxon>
        <taxon>lamiids</taxon>
        <taxon>Lamiales</taxon>
        <taxon>Oleaceae</taxon>
        <taxon>Oleeae</taxon>
        <taxon>Fraxinus</taxon>
    </lineage>
</organism>
<keyword evidence="7" id="KW-1133">Transmembrane helix</keyword>
<proteinExistence type="predicted"/>
<evidence type="ECO:0000256" key="6">
    <source>
        <dbReference type="ARBA" id="ARBA00023315"/>
    </source>
</evidence>
<dbReference type="Proteomes" id="UP000834106">
    <property type="component" value="Chromosome 19"/>
</dbReference>
<dbReference type="EC" id="2.3.1.20" evidence="3"/>
<keyword evidence="6" id="KW-0012">Acyltransferase</keyword>
<keyword evidence="7" id="KW-0472">Membrane</keyword>
<evidence type="ECO:0000313" key="8">
    <source>
        <dbReference type="EMBL" id="CAI9782646.1"/>
    </source>
</evidence>
<comment type="subcellular location">
    <subcellularLocation>
        <location evidence="1">Endoplasmic reticulum membrane</location>
        <topology evidence="1">Multi-pass membrane protein</topology>
    </subcellularLocation>
</comment>
<dbReference type="EMBL" id="OU503054">
    <property type="protein sequence ID" value="CAI9782646.1"/>
    <property type="molecule type" value="Genomic_DNA"/>
</dbReference>
<evidence type="ECO:0000313" key="9">
    <source>
        <dbReference type="Proteomes" id="UP000834106"/>
    </source>
</evidence>
<dbReference type="GO" id="GO:0019432">
    <property type="term" value="P:triglyceride biosynthetic process"/>
    <property type="evidence" value="ECO:0007669"/>
    <property type="project" value="TreeGrafter"/>
</dbReference>
<keyword evidence="7" id="KW-0812">Transmembrane</keyword>
<dbReference type="GO" id="GO:0009941">
    <property type="term" value="C:chloroplast envelope"/>
    <property type="evidence" value="ECO:0007669"/>
    <property type="project" value="TreeGrafter"/>
</dbReference>
<keyword evidence="4" id="KW-0808">Transferase</keyword>
<dbReference type="GO" id="GO:0004144">
    <property type="term" value="F:diacylglycerol O-acyltransferase activity"/>
    <property type="evidence" value="ECO:0007669"/>
    <property type="project" value="UniProtKB-EC"/>
</dbReference>
<feature type="transmembrane region" description="Helical" evidence="7">
    <location>
        <begin position="21"/>
        <end position="39"/>
    </location>
</feature>
<gene>
    <name evidence="8" type="ORF">FPE_LOCUS30076</name>
</gene>
<feature type="transmembrane region" description="Helical" evidence="7">
    <location>
        <begin position="94"/>
        <end position="113"/>
    </location>
</feature>
<keyword evidence="5" id="KW-0256">Endoplasmic reticulum</keyword>
<accession>A0AAD2AA49</accession>
<dbReference type="AlphaFoldDB" id="A0AAD2AA49"/>
<dbReference type="PANTHER" id="PTHR10408:SF7">
    <property type="entry name" value="DIACYLGLYCEROL O-ACYLTRANSFERASE 1"/>
    <property type="match status" value="1"/>
</dbReference>
<name>A0AAD2AA49_9LAMI</name>
<reference evidence="8" key="1">
    <citation type="submission" date="2023-05" db="EMBL/GenBank/DDBJ databases">
        <authorList>
            <person name="Huff M."/>
        </authorList>
    </citation>
    <scope>NUCLEOTIDE SEQUENCE</scope>
</reference>
<dbReference type="PANTHER" id="PTHR10408">
    <property type="entry name" value="STEROL O-ACYLTRANSFERASE"/>
    <property type="match status" value="1"/>
</dbReference>
<feature type="transmembrane region" description="Helical" evidence="7">
    <location>
        <begin position="147"/>
        <end position="166"/>
    </location>
</feature>
<dbReference type="InterPro" id="IPR014371">
    <property type="entry name" value="Oat_ACAT_DAG_ARE"/>
</dbReference>
<keyword evidence="9" id="KW-1185">Reference proteome</keyword>
<evidence type="ECO:0000256" key="7">
    <source>
        <dbReference type="SAM" id="Phobius"/>
    </source>
</evidence>
<evidence type="ECO:0000256" key="5">
    <source>
        <dbReference type="ARBA" id="ARBA00022824"/>
    </source>
</evidence>
<comment type="pathway">
    <text evidence="2">Lipid metabolism.</text>
</comment>
<protein>
    <recommendedName>
        <fullName evidence="3">diacylglycerol O-acyltransferase</fullName>
        <ecNumber evidence="3">2.3.1.20</ecNumber>
    </recommendedName>
</protein>
<sequence>MFSSNYDMILTGLGLHRCDSAVLSGVTLMLFACIVWFKLESYAHSSYDVRELAKSLDKSEALSSYWNTDDSHGDSFKSLIYFMVAPTLCYQKGWVVRQFIMLVIFTGFMEFIVEQYINPIVRNSQHPLKGNLLYTIERVLKLSVPNLYVWLCMFYCLFHLWLNILAEFLRFGDREFYKDWWNAKTVEKYWRMWNMVEPGLGGVSSGPDCPVELQPFRLLLLGLGEKVLLGVLGMLTMLRLLSCKLCERMNGGINIRPLSFAQSSGFHSSQPYFAPRSFFGVEDFLDDDNSRPYTYQKEKKSKNLNKHGNEQAGCSCWY</sequence>